<dbReference type="InterPro" id="IPR027370">
    <property type="entry name" value="Znf-RING_euk"/>
</dbReference>
<gene>
    <name evidence="6" type="ORF">HO133_001952</name>
</gene>
<dbReference type="Pfam" id="PF13445">
    <property type="entry name" value="zf-RING_UBOX"/>
    <property type="match status" value="1"/>
</dbReference>
<evidence type="ECO:0000256" key="4">
    <source>
        <dbReference type="PROSITE-ProRule" id="PRU00175"/>
    </source>
</evidence>
<dbReference type="AlphaFoldDB" id="A0A8H6CEJ1"/>
<evidence type="ECO:0000256" key="1">
    <source>
        <dbReference type="ARBA" id="ARBA00022723"/>
    </source>
</evidence>
<organism evidence="6 7">
    <name type="scientific">Letharia lupina</name>
    <dbReference type="NCBI Taxonomy" id="560253"/>
    <lineage>
        <taxon>Eukaryota</taxon>
        <taxon>Fungi</taxon>
        <taxon>Dikarya</taxon>
        <taxon>Ascomycota</taxon>
        <taxon>Pezizomycotina</taxon>
        <taxon>Lecanoromycetes</taxon>
        <taxon>OSLEUM clade</taxon>
        <taxon>Lecanoromycetidae</taxon>
        <taxon>Lecanorales</taxon>
        <taxon>Lecanorineae</taxon>
        <taxon>Parmeliaceae</taxon>
        <taxon>Letharia</taxon>
    </lineage>
</organism>
<evidence type="ECO:0000313" key="7">
    <source>
        <dbReference type="Proteomes" id="UP000593566"/>
    </source>
</evidence>
<dbReference type="Gene3D" id="3.30.40.10">
    <property type="entry name" value="Zinc/RING finger domain, C3HC4 (zinc finger)"/>
    <property type="match status" value="1"/>
</dbReference>
<evidence type="ECO:0000259" key="5">
    <source>
        <dbReference type="PROSITE" id="PS50089"/>
    </source>
</evidence>
<keyword evidence="2 4" id="KW-0863">Zinc-finger</keyword>
<protein>
    <recommendedName>
        <fullName evidence="5">RING-type domain-containing protein</fullName>
    </recommendedName>
</protein>
<dbReference type="RefSeq" id="XP_037151419.1">
    <property type="nucleotide sequence ID" value="XM_037292880.1"/>
</dbReference>
<dbReference type="InterPro" id="IPR013083">
    <property type="entry name" value="Znf_RING/FYVE/PHD"/>
</dbReference>
<dbReference type="PROSITE" id="PS50089">
    <property type="entry name" value="ZF_RING_2"/>
    <property type="match status" value="1"/>
</dbReference>
<accession>A0A8H6CEJ1</accession>
<dbReference type="InterPro" id="IPR001841">
    <property type="entry name" value="Znf_RING"/>
</dbReference>
<dbReference type="GeneID" id="59330366"/>
<evidence type="ECO:0000313" key="6">
    <source>
        <dbReference type="EMBL" id="KAF6221984.1"/>
    </source>
</evidence>
<comment type="caution">
    <text evidence="6">The sequence shown here is derived from an EMBL/GenBank/DDBJ whole genome shotgun (WGS) entry which is preliminary data.</text>
</comment>
<evidence type="ECO:0000256" key="3">
    <source>
        <dbReference type="ARBA" id="ARBA00022833"/>
    </source>
</evidence>
<dbReference type="SUPFAM" id="SSF57850">
    <property type="entry name" value="RING/U-box"/>
    <property type="match status" value="1"/>
</dbReference>
<sequence length="118" mass="13312">MFPALPRMTPTDFLRQLPEAQDLPDHDECPVCLQEYVSAKAPAPVIIERILSMAARRDPEPIETEHAVRLPCQHVLGSKCIKRWISPTEGDQNTCPYSEAKSEIRESVLKKKANSDMV</sequence>
<keyword evidence="1" id="KW-0479">Metal-binding</keyword>
<dbReference type="Proteomes" id="UP000593566">
    <property type="component" value="Unassembled WGS sequence"/>
</dbReference>
<name>A0A8H6CEJ1_9LECA</name>
<dbReference type="EMBL" id="JACCJB010000013">
    <property type="protein sequence ID" value="KAF6221984.1"/>
    <property type="molecule type" value="Genomic_DNA"/>
</dbReference>
<reference evidence="6 7" key="1">
    <citation type="journal article" date="2020" name="Genomics">
        <title>Complete, high-quality genomes from long-read metagenomic sequencing of two wolf lichen thalli reveals enigmatic genome architecture.</title>
        <authorList>
            <person name="McKenzie S.K."/>
            <person name="Walston R.F."/>
            <person name="Allen J.L."/>
        </authorList>
    </citation>
    <scope>NUCLEOTIDE SEQUENCE [LARGE SCALE GENOMIC DNA]</scope>
    <source>
        <strain evidence="6">WasteWater1</strain>
    </source>
</reference>
<feature type="domain" description="RING-type" evidence="5">
    <location>
        <begin position="29"/>
        <end position="96"/>
    </location>
</feature>
<proteinExistence type="predicted"/>
<keyword evidence="7" id="KW-1185">Reference proteome</keyword>
<evidence type="ECO:0000256" key="2">
    <source>
        <dbReference type="ARBA" id="ARBA00022771"/>
    </source>
</evidence>
<dbReference type="GO" id="GO:0008270">
    <property type="term" value="F:zinc ion binding"/>
    <property type="evidence" value="ECO:0007669"/>
    <property type="project" value="UniProtKB-KW"/>
</dbReference>
<keyword evidence="3" id="KW-0862">Zinc</keyword>